<dbReference type="EMBL" id="CP001744">
    <property type="protein sequence ID" value="ADG67561.1"/>
    <property type="molecule type" value="Genomic_DNA"/>
</dbReference>
<reference evidence="1 2" key="1">
    <citation type="journal article" date="2010" name="Stand. Genomic Sci.">
        <title>Complete genome sequence of Planctomyces limnophilus type strain (Mu 290).</title>
        <authorList>
            <person name="Labutti K."/>
            <person name="Sikorski J."/>
            <person name="Schneider S."/>
            <person name="Nolan M."/>
            <person name="Lucas S."/>
            <person name="Glavina Del Rio T."/>
            <person name="Tice H."/>
            <person name="Cheng J.F."/>
            <person name="Goodwin L."/>
            <person name="Pitluck S."/>
            <person name="Liolios K."/>
            <person name="Ivanova N."/>
            <person name="Mavromatis K."/>
            <person name="Mikhailova N."/>
            <person name="Pati A."/>
            <person name="Chen A."/>
            <person name="Palaniappan K."/>
            <person name="Land M."/>
            <person name="Hauser L."/>
            <person name="Chang Y.J."/>
            <person name="Jeffries C.D."/>
            <person name="Tindall B.J."/>
            <person name="Rohde M."/>
            <person name="Goker M."/>
            <person name="Woyke T."/>
            <person name="Bristow J."/>
            <person name="Eisen J.A."/>
            <person name="Markowitz V."/>
            <person name="Hugenholtz P."/>
            <person name="Kyrpides N.C."/>
            <person name="Klenk H.P."/>
            <person name="Lapidus A."/>
        </authorList>
    </citation>
    <scope>NUCLEOTIDE SEQUENCE [LARGE SCALE GENOMIC DNA]</scope>
    <source>
        <strain evidence="2">ATCC 43296 / DSM 3776 / IFAM 1008 / 290</strain>
    </source>
</reference>
<proteinExistence type="predicted"/>
<sequence length="88" mass="9390">MASRNASGRNCRFAVEKWAQASNGALIGANFDLSVLQQHFASRGAAEVSNSNSATRRSSAPSCDLFTNGLMPPEICFDECLMISDCGE</sequence>
<protein>
    <submittedName>
        <fullName evidence="1">Uncharacterized protein</fullName>
    </submittedName>
</protein>
<organism evidence="1 2">
    <name type="scientific">Planctopirus limnophila (strain ATCC 43296 / DSM 3776 / IFAM 1008 / Mu 290)</name>
    <name type="common">Planctomyces limnophilus</name>
    <dbReference type="NCBI Taxonomy" id="521674"/>
    <lineage>
        <taxon>Bacteria</taxon>
        <taxon>Pseudomonadati</taxon>
        <taxon>Planctomycetota</taxon>
        <taxon>Planctomycetia</taxon>
        <taxon>Planctomycetales</taxon>
        <taxon>Planctomycetaceae</taxon>
        <taxon>Planctopirus</taxon>
    </lineage>
</organism>
<dbReference type="KEGG" id="plm:Plim_1731"/>
<accession>D5SXJ4</accession>
<dbReference type="Proteomes" id="UP000002220">
    <property type="component" value="Chromosome"/>
</dbReference>
<dbReference type="HOGENOM" id="CLU_2466356_0_0_0"/>
<keyword evidence="2" id="KW-1185">Reference proteome</keyword>
<evidence type="ECO:0000313" key="2">
    <source>
        <dbReference type="Proteomes" id="UP000002220"/>
    </source>
</evidence>
<gene>
    <name evidence="1" type="ordered locus">Plim_1731</name>
</gene>
<dbReference type="AlphaFoldDB" id="D5SXJ4"/>
<name>D5SXJ4_PLAL2</name>
<evidence type="ECO:0000313" key="1">
    <source>
        <dbReference type="EMBL" id="ADG67561.1"/>
    </source>
</evidence>